<proteinExistence type="predicted"/>
<keyword evidence="4" id="KW-1185">Reference proteome</keyword>
<keyword evidence="2" id="KW-0472">Membrane</keyword>
<keyword evidence="2" id="KW-0812">Transmembrane</keyword>
<feature type="transmembrane region" description="Helical" evidence="2">
    <location>
        <begin position="67"/>
        <end position="85"/>
    </location>
</feature>
<dbReference type="EMBL" id="JBHFNT010000176">
    <property type="protein sequence ID" value="MFB2836832.1"/>
    <property type="molecule type" value="Genomic_DNA"/>
</dbReference>
<gene>
    <name evidence="3" type="ORF">ACE1CA_20070</name>
</gene>
<feature type="transmembrane region" description="Helical" evidence="2">
    <location>
        <begin position="124"/>
        <end position="144"/>
    </location>
</feature>
<dbReference type="InterPro" id="IPR001646">
    <property type="entry name" value="5peptide_repeat"/>
</dbReference>
<name>A0ABV4WP24_9CYAN</name>
<accession>A0ABV4WP24</accession>
<reference evidence="3 4" key="1">
    <citation type="submission" date="2024-09" db="EMBL/GenBank/DDBJ databases">
        <title>Floridaenema gen nov. (Aerosakkonemataceae, Aerosakkonematales ord. nov., Cyanobacteria) from benthic tropical and subtropical fresh waters, with the description of four new species.</title>
        <authorList>
            <person name="Moretto J.A."/>
            <person name="Berthold D.E."/>
            <person name="Lefler F.W."/>
            <person name="Huang I.-S."/>
            <person name="Laughinghouse H. IV."/>
        </authorList>
    </citation>
    <scope>NUCLEOTIDE SEQUENCE [LARGE SCALE GENOMIC DNA]</scope>
    <source>
        <strain evidence="3 4">BLCC-F167</strain>
    </source>
</reference>
<feature type="region of interest" description="Disordered" evidence="1">
    <location>
        <begin position="1"/>
        <end position="34"/>
    </location>
</feature>
<evidence type="ECO:0000256" key="1">
    <source>
        <dbReference type="SAM" id="MobiDB-lite"/>
    </source>
</evidence>
<comment type="caution">
    <text evidence="3">The sequence shown here is derived from an EMBL/GenBank/DDBJ whole genome shotgun (WGS) entry which is preliminary data.</text>
</comment>
<dbReference type="PANTHER" id="PTHR14136">
    <property type="entry name" value="BTB_POZ DOMAIN-CONTAINING PROTEIN KCTD9"/>
    <property type="match status" value="1"/>
</dbReference>
<organism evidence="3 4">
    <name type="scientific">Floridaenema evergladense BLCC-F167</name>
    <dbReference type="NCBI Taxonomy" id="3153639"/>
    <lineage>
        <taxon>Bacteria</taxon>
        <taxon>Bacillati</taxon>
        <taxon>Cyanobacteriota</taxon>
        <taxon>Cyanophyceae</taxon>
        <taxon>Oscillatoriophycideae</taxon>
        <taxon>Aerosakkonematales</taxon>
        <taxon>Aerosakkonemataceae</taxon>
        <taxon>Floridanema</taxon>
        <taxon>Floridanema evergladense</taxon>
    </lineage>
</organism>
<dbReference type="Proteomes" id="UP001576780">
    <property type="component" value="Unassembled WGS sequence"/>
</dbReference>
<dbReference type="SUPFAM" id="SSF141571">
    <property type="entry name" value="Pentapeptide repeat-like"/>
    <property type="match status" value="1"/>
</dbReference>
<sequence length="436" mass="48190">MTKQPDSFTNQSVSNSPVDSQNGSSNSHVTSVNRGHTEADSLLYRPYGELARIAAAKKSTWTPPPTSILVVIVMAIALMIAGIIINNFWLGISGSLVALLLSIRLLWSPLSNWLNQFLPLKERVVLFLTICCILAIAGLLYYLGVYRYIAAWFRTINWDASGALAEWCGALGQISIAVLAVYVAWQQYVISRDLTLEQNRLTNQQNLITQQQTIDAYFQGVSDLALGEEGLLEDWPQERIFAEGRTAALLSSIDAAGKAKVLRFLSRSRLLTPLRRDQHLGRPILDGMGGYEEDRENGLRVIDLGVMLAGADLFGTDLRWTDLSDANLVRANLSGCDLVHANFARTILFEANLSGADLKGTKFFYGKLETASPRSRTFIPNFETGEYTGAVVENADFSNVHRLSEEQRYYCCAWGGEKIRSTIPGGCENIPNLLGR</sequence>
<feature type="transmembrane region" description="Helical" evidence="2">
    <location>
        <begin position="164"/>
        <end position="185"/>
    </location>
</feature>
<evidence type="ECO:0000313" key="4">
    <source>
        <dbReference type="Proteomes" id="UP001576780"/>
    </source>
</evidence>
<feature type="transmembrane region" description="Helical" evidence="2">
    <location>
        <begin position="91"/>
        <end position="112"/>
    </location>
</feature>
<evidence type="ECO:0000256" key="2">
    <source>
        <dbReference type="SAM" id="Phobius"/>
    </source>
</evidence>
<evidence type="ECO:0000313" key="3">
    <source>
        <dbReference type="EMBL" id="MFB2836832.1"/>
    </source>
</evidence>
<dbReference type="PANTHER" id="PTHR14136:SF17">
    <property type="entry name" value="BTB_POZ DOMAIN-CONTAINING PROTEIN KCTD9"/>
    <property type="match status" value="1"/>
</dbReference>
<dbReference type="RefSeq" id="WP_413279195.1">
    <property type="nucleotide sequence ID" value="NZ_JBHFNT010000176.1"/>
</dbReference>
<dbReference type="Pfam" id="PF00805">
    <property type="entry name" value="Pentapeptide"/>
    <property type="match status" value="1"/>
</dbReference>
<keyword evidence="2" id="KW-1133">Transmembrane helix</keyword>
<dbReference type="Gene3D" id="2.160.20.80">
    <property type="entry name" value="E3 ubiquitin-protein ligase SopA"/>
    <property type="match status" value="1"/>
</dbReference>
<dbReference type="InterPro" id="IPR051082">
    <property type="entry name" value="Pentapeptide-BTB/POZ_domain"/>
</dbReference>
<protein>
    <submittedName>
        <fullName evidence="3">Pentapeptide repeat-containing protein</fullName>
    </submittedName>
</protein>